<organism evidence="1 2">
    <name type="scientific">Littorina saxatilis</name>
    <dbReference type="NCBI Taxonomy" id="31220"/>
    <lineage>
        <taxon>Eukaryota</taxon>
        <taxon>Metazoa</taxon>
        <taxon>Spiralia</taxon>
        <taxon>Lophotrochozoa</taxon>
        <taxon>Mollusca</taxon>
        <taxon>Gastropoda</taxon>
        <taxon>Caenogastropoda</taxon>
        <taxon>Littorinimorpha</taxon>
        <taxon>Littorinoidea</taxon>
        <taxon>Littorinidae</taxon>
        <taxon>Littorina</taxon>
    </lineage>
</organism>
<gene>
    <name evidence="1" type="ORF">V1264_019469</name>
</gene>
<sequence length="398" mass="44763">MASSGKDSGSKTAAINHYDGIFKFLHEKSAQESFVRGRELLSENRWSEGVSAFTEAKAKAQTSNDVNTIDLILQEMTRYNDNLIPQDAAPAPVDWSSVSKRPVVRYEEPNDRLPQGVFILSLGTAEPRRRLVGRKTLSNLWLKNLIPELFCSLVRPDMVLGELVDQRVTDHSYIVFYHPLDKPEKLQVFREIYAEDGVTAELSFPFPLLKTVTHKEFTSPAEGWQVDNAYDNMLSNGEVHIRKYTAQYLTSLKLNKPRLYDPACSTGIFLSMLQAALPDSYTIGQDLSRQMADVSRERLNEAHHGNALHPKIPLASAQAVFIRFLNSEVVTSAEAEMLLPPLLKTVAVGGIFVVLGHTPVLLSSANFRFLTDFRLERCVAVDIDKTGIFQYYVLKRTK</sequence>
<accession>A0AAN9BGN7</accession>
<reference evidence="1 2" key="1">
    <citation type="submission" date="2024-02" db="EMBL/GenBank/DDBJ databases">
        <title>Chromosome-scale genome assembly of the rough periwinkle Littorina saxatilis.</title>
        <authorList>
            <person name="De Jode A."/>
            <person name="Faria R."/>
            <person name="Formenti G."/>
            <person name="Sims Y."/>
            <person name="Smith T.P."/>
            <person name="Tracey A."/>
            <person name="Wood J.M.D."/>
            <person name="Zagrodzka Z.B."/>
            <person name="Johannesson K."/>
            <person name="Butlin R.K."/>
            <person name="Leder E.H."/>
        </authorList>
    </citation>
    <scope>NUCLEOTIDE SEQUENCE [LARGE SCALE GENOMIC DNA]</scope>
    <source>
        <strain evidence="1">Snail1</strain>
        <tissue evidence="1">Muscle</tissue>
    </source>
</reference>
<dbReference type="EMBL" id="JBAMIC010000008">
    <property type="protein sequence ID" value="KAK7104811.1"/>
    <property type="molecule type" value="Genomic_DNA"/>
</dbReference>
<proteinExistence type="predicted"/>
<dbReference type="InterPro" id="IPR029063">
    <property type="entry name" value="SAM-dependent_MTases_sf"/>
</dbReference>
<name>A0AAN9BGN7_9CAEN</name>
<dbReference type="SUPFAM" id="SSF53335">
    <property type="entry name" value="S-adenosyl-L-methionine-dependent methyltransferases"/>
    <property type="match status" value="1"/>
</dbReference>
<comment type="caution">
    <text evidence="1">The sequence shown here is derived from an EMBL/GenBank/DDBJ whole genome shotgun (WGS) entry which is preliminary data.</text>
</comment>
<protein>
    <submittedName>
        <fullName evidence="1">Uncharacterized protein</fullName>
    </submittedName>
</protein>
<evidence type="ECO:0000313" key="2">
    <source>
        <dbReference type="Proteomes" id="UP001374579"/>
    </source>
</evidence>
<evidence type="ECO:0000313" key="1">
    <source>
        <dbReference type="EMBL" id="KAK7104811.1"/>
    </source>
</evidence>
<dbReference type="AlphaFoldDB" id="A0AAN9BGN7"/>
<dbReference type="Gene3D" id="3.40.50.150">
    <property type="entry name" value="Vaccinia Virus protein VP39"/>
    <property type="match status" value="1"/>
</dbReference>
<dbReference type="Proteomes" id="UP001374579">
    <property type="component" value="Unassembled WGS sequence"/>
</dbReference>
<keyword evidence="2" id="KW-1185">Reference proteome</keyword>